<dbReference type="EMBL" id="JAENHP010000003">
    <property type="protein sequence ID" value="MBM2616281.1"/>
    <property type="molecule type" value="Genomic_DNA"/>
</dbReference>
<keyword evidence="1" id="KW-1133">Transmembrane helix</keyword>
<evidence type="ECO:0000313" key="2">
    <source>
        <dbReference type="EMBL" id="MBM2616281.1"/>
    </source>
</evidence>
<keyword evidence="1" id="KW-0472">Membrane</keyword>
<proteinExistence type="predicted"/>
<reference evidence="2 3" key="1">
    <citation type="submission" date="2021-01" db="EMBL/GenBank/DDBJ databases">
        <title>Actinoplanes sp. nov. LDG1-06 isolated from lichen.</title>
        <authorList>
            <person name="Saeng-In P."/>
            <person name="Phongsopitanun W."/>
            <person name="Kanchanasin P."/>
            <person name="Yuki M."/>
            <person name="Kudo T."/>
            <person name="Ohkuma M."/>
            <person name="Tanasupawat S."/>
        </authorList>
    </citation>
    <scope>NUCLEOTIDE SEQUENCE [LARGE SCALE GENOMIC DNA]</scope>
    <source>
        <strain evidence="2 3">LDG1-06</strain>
    </source>
</reference>
<dbReference type="Proteomes" id="UP000632138">
    <property type="component" value="Unassembled WGS sequence"/>
</dbReference>
<feature type="transmembrane region" description="Helical" evidence="1">
    <location>
        <begin position="5"/>
        <end position="22"/>
    </location>
</feature>
<sequence>MTLRQLVIVVVAGGLAGVIWRVTNGDHLAGLVSFPFLLFWLHRWTAPARS</sequence>
<dbReference type="RefSeq" id="WP_203376182.1">
    <property type="nucleotide sequence ID" value="NZ_JAENHP010000003.1"/>
</dbReference>
<organism evidence="2 3">
    <name type="scientific">Paractinoplanes ovalisporus</name>
    <dbReference type="NCBI Taxonomy" id="2810368"/>
    <lineage>
        <taxon>Bacteria</taxon>
        <taxon>Bacillati</taxon>
        <taxon>Actinomycetota</taxon>
        <taxon>Actinomycetes</taxon>
        <taxon>Micromonosporales</taxon>
        <taxon>Micromonosporaceae</taxon>
        <taxon>Paractinoplanes</taxon>
    </lineage>
</organism>
<comment type="caution">
    <text evidence="2">The sequence shown here is derived from an EMBL/GenBank/DDBJ whole genome shotgun (WGS) entry which is preliminary data.</text>
</comment>
<keyword evidence="3" id="KW-1185">Reference proteome</keyword>
<accession>A0ABS2AAJ4</accession>
<name>A0ABS2AAJ4_9ACTN</name>
<evidence type="ECO:0000313" key="3">
    <source>
        <dbReference type="Proteomes" id="UP000632138"/>
    </source>
</evidence>
<keyword evidence="1" id="KW-0812">Transmembrane</keyword>
<evidence type="ECO:0000256" key="1">
    <source>
        <dbReference type="SAM" id="Phobius"/>
    </source>
</evidence>
<protein>
    <submittedName>
        <fullName evidence="2">Uncharacterized protein</fullName>
    </submittedName>
</protein>
<gene>
    <name evidence="2" type="ORF">JIG36_12005</name>
</gene>